<evidence type="ECO:0000313" key="2">
    <source>
        <dbReference type="EMBL" id="PRC91235.1"/>
    </source>
</evidence>
<feature type="signal peptide" evidence="1">
    <location>
        <begin position="1"/>
        <end position="24"/>
    </location>
</feature>
<dbReference type="Proteomes" id="UP000237839">
    <property type="component" value="Unassembled WGS sequence"/>
</dbReference>
<dbReference type="EMBL" id="PUGF01000026">
    <property type="protein sequence ID" value="PRC91235.1"/>
    <property type="molecule type" value="Genomic_DNA"/>
</dbReference>
<comment type="caution">
    <text evidence="2">The sequence shown here is derived from an EMBL/GenBank/DDBJ whole genome shotgun (WGS) entry which is preliminary data.</text>
</comment>
<dbReference type="InterPro" id="IPR025737">
    <property type="entry name" value="FApF"/>
</dbReference>
<sequence length="260" mass="27966">MKISNYTILLLSLVVLLTPAFANAACPNPDDPIATDRSSVANSSSVLPAASIQFENGISNTRDQGITTYDLTETRVRIGLGGCTEFLVDLPNYTHAEVSNGGVSGFSNLGPAVKHQFPEFISGLILSATLGVYLNTGDSTIAGAGPAPYAQLPWSVDLGSNWSINGMLSATSHRHDVNNNAAYQTSVYLDRIINDNADMFVEYINDYQLAAMTVNRVDIGGSYRLTPHQQLDAKVGAGLNSAAPSWYFTVGYSFRFDHLF</sequence>
<accession>A0A2S9GU20</accession>
<evidence type="ECO:0000313" key="3">
    <source>
        <dbReference type="Proteomes" id="UP000237839"/>
    </source>
</evidence>
<feature type="chain" id="PRO_5015677641" evidence="1">
    <location>
        <begin position="25"/>
        <end position="260"/>
    </location>
</feature>
<keyword evidence="1" id="KW-0732">Signal</keyword>
<dbReference type="AlphaFoldDB" id="A0A2S9GU20"/>
<reference evidence="2 3" key="1">
    <citation type="submission" date="2018-02" db="EMBL/GenBank/DDBJ databases">
        <title>Solimicrobium silvestre gen. nov., sp. nov., isolated from alpine forest soil.</title>
        <authorList>
            <person name="Margesin R."/>
            <person name="Albuquerque L."/>
            <person name="Zhang D.-C."/>
            <person name="Froufe H.J.C."/>
            <person name="Severino R."/>
            <person name="Roxo I."/>
            <person name="Egas C."/>
            <person name="Da Costa M.S."/>
        </authorList>
    </citation>
    <scope>NUCLEOTIDE SEQUENCE [LARGE SCALE GENOMIC DNA]</scope>
    <source>
        <strain evidence="2 3">S20-91</strain>
    </source>
</reference>
<keyword evidence="3" id="KW-1185">Reference proteome</keyword>
<gene>
    <name evidence="2" type="ORF">S2091_4020</name>
</gene>
<dbReference type="Pfam" id="PF13557">
    <property type="entry name" value="Phenol_MetA_deg"/>
    <property type="match status" value="1"/>
</dbReference>
<proteinExistence type="predicted"/>
<dbReference type="RefSeq" id="WP_165795051.1">
    <property type="nucleotide sequence ID" value="NZ_PUGF01000026.1"/>
</dbReference>
<name>A0A2S9GU20_9BURK</name>
<organism evidence="2 3">
    <name type="scientific">Solimicrobium silvestre</name>
    <dbReference type="NCBI Taxonomy" id="2099400"/>
    <lineage>
        <taxon>Bacteria</taxon>
        <taxon>Pseudomonadati</taxon>
        <taxon>Pseudomonadota</taxon>
        <taxon>Betaproteobacteria</taxon>
        <taxon>Burkholderiales</taxon>
        <taxon>Oxalobacteraceae</taxon>
        <taxon>Solimicrobium</taxon>
    </lineage>
</organism>
<evidence type="ECO:0000256" key="1">
    <source>
        <dbReference type="SAM" id="SignalP"/>
    </source>
</evidence>
<protein>
    <submittedName>
        <fullName evidence="2">Putative MetA-pathway of phenol degradation</fullName>
    </submittedName>
</protein>